<dbReference type="EMBL" id="BARW01010639">
    <property type="protein sequence ID" value="GAI78738.1"/>
    <property type="molecule type" value="Genomic_DNA"/>
</dbReference>
<reference evidence="3" key="1">
    <citation type="journal article" date="2014" name="Front. Microbiol.">
        <title>High frequency of phylogenetically diverse reductive dehalogenase-homologous genes in deep subseafloor sedimentary metagenomes.</title>
        <authorList>
            <person name="Kawai M."/>
            <person name="Futagami T."/>
            <person name="Toyoda A."/>
            <person name="Takaki Y."/>
            <person name="Nishi S."/>
            <person name="Hori S."/>
            <person name="Arai W."/>
            <person name="Tsubouchi T."/>
            <person name="Morono Y."/>
            <person name="Uchiyama I."/>
            <person name="Ito T."/>
            <person name="Fujiyama A."/>
            <person name="Inagaki F."/>
            <person name="Takami H."/>
        </authorList>
    </citation>
    <scope>NUCLEOTIDE SEQUENCE</scope>
    <source>
        <strain evidence="3">Expedition CK06-06</strain>
    </source>
</reference>
<feature type="domain" description="Transposase DDE" evidence="2">
    <location>
        <begin position="23"/>
        <end position="70"/>
    </location>
</feature>
<feature type="compositionally biased region" description="Basic and acidic residues" evidence="1">
    <location>
        <begin position="1"/>
        <end position="22"/>
    </location>
</feature>
<comment type="caution">
    <text evidence="3">The sequence shown here is derived from an EMBL/GenBank/DDBJ whole genome shotgun (WGS) entry which is preliminary data.</text>
</comment>
<feature type="region of interest" description="Disordered" evidence="1">
    <location>
        <begin position="1"/>
        <end position="34"/>
    </location>
</feature>
<accession>X1RDT7</accession>
<evidence type="ECO:0000256" key="1">
    <source>
        <dbReference type="SAM" id="MobiDB-lite"/>
    </source>
</evidence>
<dbReference type="AlphaFoldDB" id="X1RDT7"/>
<dbReference type="InterPro" id="IPR025668">
    <property type="entry name" value="Tnp_DDE_dom"/>
</dbReference>
<gene>
    <name evidence="3" type="ORF">S12H4_20863</name>
</gene>
<name>X1RDT7_9ZZZZ</name>
<protein>
    <recommendedName>
        <fullName evidence="2">Transposase DDE domain-containing protein</fullName>
    </recommendedName>
</protein>
<sequence>EDDLSHHNKKEQEKPPFKETPMKPEVIPAQRDRPKIERKSAELKRFHGLKEARYWGMAKMAIQFTMTAITL</sequence>
<evidence type="ECO:0000313" key="3">
    <source>
        <dbReference type="EMBL" id="GAI78738.1"/>
    </source>
</evidence>
<evidence type="ECO:0000259" key="2">
    <source>
        <dbReference type="Pfam" id="PF13751"/>
    </source>
</evidence>
<dbReference type="Pfam" id="PF13751">
    <property type="entry name" value="DDE_Tnp_1_6"/>
    <property type="match status" value="1"/>
</dbReference>
<feature type="non-terminal residue" evidence="3">
    <location>
        <position position="1"/>
    </location>
</feature>
<organism evidence="3">
    <name type="scientific">marine sediment metagenome</name>
    <dbReference type="NCBI Taxonomy" id="412755"/>
    <lineage>
        <taxon>unclassified sequences</taxon>
        <taxon>metagenomes</taxon>
        <taxon>ecological metagenomes</taxon>
    </lineage>
</organism>
<proteinExistence type="predicted"/>